<dbReference type="Gene3D" id="3.30.2170.10">
    <property type="entry name" value="archaeoglobus fulgidus dsm 4304 superfamily"/>
    <property type="match status" value="1"/>
</dbReference>
<dbReference type="PANTHER" id="PTHR39518">
    <property type="entry name" value="UPF0215 PROTEIN MJ1150"/>
    <property type="match status" value="1"/>
</dbReference>
<dbReference type="Proteomes" id="UP001239782">
    <property type="component" value="Chromosome"/>
</dbReference>
<dbReference type="PIRSF" id="PIRSF006380">
    <property type="entry name" value="UCP006380"/>
    <property type="match status" value="1"/>
</dbReference>
<dbReference type="PANTHER" id="PTHR39518:SF2">
    <property type="entry name" value="UPF0215 PROTEIN MJ1150"/>
    <property type="match status" value="1"/>
</dbReference>
<accession>A0AA51RUJ9</accession>
<name>A0AA51RUJ9_9GAMM</name>
<organism evidence="1 2">
    <name type="scientific">Pleionea litopenaei</name>
    <dbReference type="NCBI Taxonomy" id="3070815"/>
    <lineage>
        <taxon>Bacteria</taxon>
        <taxon>Pseudomonadati</taxon>
        <taxon>Pseudomonadota</taxon>
        <taxon>Gammaproteobacteria</taxon>
        <taxon>Oceanospirillales</taxon>
        <taxon>Pleioneaceae</taxon>
        <taxon>Pleionea</taxon>
    </lineage>
</organism>
<dbReference type="EMBL" id="CP133548">
    <property type="protein sequence ID" value="WMS87867.1"/>
    <property type="molecule type" value="Genomic_DNA"/>
</dbReference>
<proteinExistence type="inferred from homology"/>
<gene>
    <name evidence="1" type="ORF">Q9312_02820</name>
</gene>
<dbReference type="AlphaFoldDB" id="A0AA51RUJ9"/>
<dbReference type="InterPro" id="IPR002802">
    <property type="entry name" value="Endo_dU"/>
</dbReference>
<dbReference type="KEGG" id="plei:Q9312_02820"/>
<keyword evidence="2" id="KW-1185">Reference proteome</keyword>
<dbReference type="HAMAP" id="MF_00582">
    <property type="entry name" value="UPF0215"/>
    <property type="match status" value="1"/>
</dbReference>
<reference evidence="1 2" key="1">
    <citation type="submission" date="2023-08" db="EMBL/GenBank/DDBJ databases">
        <title>Pleionea litopenaei sp. nov., isolated from stomach of juvenile Litopenaeus vannamei.</title>
        <authorList>
            <person name="Rho A.M."/>
            <person name="Hwang C.Y."/>
        </authorList>
    </citation>
    <scope>NUCLEOTIDE SEQUENCE [LARGE SCALE GENOMIC DNA]</scope>
    <source>
        <strain evidence="1 2">HL-JVS1</strain>
    </source>
</reference>
<dbReference type="RefSeq" id="WP_309203025.1">
    <property type="nucleotide sequence ID" value="NZ_CP133548.1"/>
</dbReference>
<protein>
    <submittedName>
        <fullName evidence="1">DUF99 family protein</fullName>
    </submittedName>
</protein>
<dbReference type="Pfam" id="PF01949">
    <property type="entry name" value="Endo_dU"/>
    <property type="match status" value="1"/>
</dbReference>
<evidence type="ECO:0000313" key="2">
    <source>
        <dbReference type="Proteomes" id="UP001239782"/>
    </source>
</evidence>
<evidence type="ECO:0000313" key="1">
    <source>
        <dbReference type="EMBL" id="WMS87867.1"/>
    </source>
</evidence>
<sequence length="201" mass="22290">MNYTLCDEKLNNKIEIGKKIRVIGFDDAPFNKSIDTRVNLTGVVCANSQFEGMLWGEVTRDGLDSTAAILHLLKESKFLPQLDAILFDGIAFGGFNILDIHHISQSFNLPCITVMRRVPDFSKISNALKNLDDYDVRWSLIQQAGEVFENAPFYFQVAGVSSNIAYKVLQKVTVQGNVPEPLRLAHLIGSAVKTGQSSNRA</sequence>